<keyword evidence="11" id="KW-0663">Pyridoxal phosphate</keyword>
<sequence length="747" mass="84071">MSSEEEQDYMSADFVTAETPREEETYSQKRKRQIVQQLERGKTKSRKVLEAEAREEGLAKAIEDDNRGKRMLLKMGFKEGSTLGQTDNGAALRQPLEVVMRAGKKGIGLESVQKEAQRQQEAKQMHQEVSHRVDFRKKQMERFSEEKIKRQVHAASKLCVDLDDKKGITDNPLTALYLEEQKAADAAKEERNAFGELVVKPAKEDDTSPLTVFETEQEGEQEDSSFKERVQALRQSTDAAKYWVVLTLAHLSLTRPVTKKYDDFERELEQTPLLVLVSTYINYFVLILFGHLRDFLGMTFKRDEYRHLRKSNGYAPIVSDFDSFYTRRLYTRIRDCWNRPITGVPSRTVTLLERTSKDYNHTFTLTGNKKEVLNFSSYNYLGFAQKEGPCATAVAETTQKCGLGLSATRAETGDSELHHELEQLVARFVGKEDAMVISMGYATNSTTIPALVGKGSLIISDELNHSSLIFGARLSGAAIRVFKHNNMSDFRSVLRECISQGQPRTHRPWKKILVVVEGLYSMEGSIVNLPEMIELKREFRFYLYVDEAHSIGALGENGGGVCDFFGVDPAEVDILMGTFTKSFGGAGGYIAGDKAVIDHLRLTNHAYVYAEPISPPVIQQIITSMKIICGEDGTDDGRRRIKQLAENSLYFASRLREMGFIVYGDEGSPVIPLLLFNPAKLPAFSRECLKRGIAVVVVGYPATPIITSRARFCLSAAHTRADLDYTLRELDEVGDLLMLKVSRNKGM</sequence>
<dbReference type="GO" id="GO:0046513">
    <property type="term" value="P:ceramide biosynthetic process"/>
    <property type="evidence" value="ECO:0007669"/>
    <property type="project" value="TreeGrafter"/>
</dbReference>
<dbReference type="Gene3D" id="3.90.1150.10">
    <property type="entry name" value="Aspartate Aminotransferase, domain 1"/>
    <property type="match status" value="1"/>
</dbReference>
<feature type="domain" description="G-patch" evidence="19">
    <location>
        <begin position="64"/>
        <end position="112"/>
    </location>
</feature>
<dbReference type="OrthoDB" id="65434at2759"/>
<evidence type="ECO:0000256" key="4">
    <source>
        <dbReference type="ARBA" id="ARBA00004760"/>
    </source>
</evidence>
<dbReference type="EC" id="2.3.1.50" evidence="7"/>
<evidence type="ECO:0000256" key="13">
    <source>
        <dbReference type="ARBA" id="ARBA00022989"/>
    </source>
</evidence>
<dbReference type="InterPro" id="IPR050087">
    <property type="entry name" value="AON_synthase_class-II"/>
</dbReference>
<dbReference type="FunFam" id="3.40.640.10:FF:000047">
    <property type="entry name" value="serine palmitoyltransferase 2 isoform X1"/>
    <property type="match status" value="1"/>
</dbReference>
<dbReference type="PANTHER" id="PTHR13693">
    <property type="entry name" value="CLASS II AMINOTRANSFERASE/8-AMINO-7-OXONONANOATE SYNTHASE"/>
    <property type="match status" value="1"/>
</dbReference>
<comment type="cofactor">
    <cofactor evidence="1">
        <name>pyridoxal 5'-phosphate</name>
        <dbReference type="ChEBI" id="CHEBI:597326"/>
    </cofactor>
</comment>
<evidence type="ECO:0000256" key="1">
    <source>
        <dbReference type="ARBA" id="ARBA00001933"/>
    </source>
</evidence>
<dbReference type="InterPro" id="IPR015422">
    <property type="entry name" value="PyrdxlP-dep_Trfase_small"/>
</dbReference>
<dbReference type="PROSITE" id="PS50174">
    <property type="entry name" value="G_PATCH"/>
    <property type="match status" value="1"/>
</dbReference>
<dbReference type="PANTHER" id="PTHR13693:SF3">
    <property type="entry name" value="LD36009P"/>
    <property type="match status" value="1"/>
</dbReference>
<evidence type="ECO:0000313" key="21">
    <source>
        <dbReference type="Proteomes" id="UP000242875"/>
    </source>
</evidence>
<dbReference type="GO" id="GO:0003676">
    <property type="term" value="F:nucleic acid binding"/>
    <property type="evidence" value="ECO:0007669"/>
    <property type="project" value="InterPro"/>
</dbReference>
<comment type="subcellular location">
    <subcellularLocation>
        <location evidence="2">Endoplasmic reticulum</location>
    </subcellularLocation>
    <subcellularLocation>
        <location evidence="3">Membrane</location>
    </subcellularLocation>
</comment>
<keyword evidence="16" id="KW-0012">Acyltransferase</keyword>
<keyword evidence="8 20" id="KW-0808">Transferase</keyword>
<feature type="region of interest" description="Disordered" evidence="18">
    <location>
        <begin position="1"/>
        <end position="65"/>
    </location>
</feature>
<dbReference type="InterPro" id="IPR000467">
    <property type="entry name" value="G_patch_dom"/>
</dbReference>
<evidence type="ECO:0000256" key="9">
    <source>
        <dbReference type="ARBA" id="ARBA00022692"/>
    </source>
</evidence>
<evidence type="ECO:0000256" key="10">
    <source>
        <dbReference type="ARBA" id="ARBA00022824"/>
    </source>
</evidence>
<evidence type="ECO:0000256" key="17">
    <source>
        <dbReference type="ARBA" id="ARBA00048528"/>
    </source>
</evidence>
<feature type="compositionally biased region" description="Basic and acidic residues" evidence="18">
    <location>
        <begin position="39"/>
        <end position="65"/>
    </location>
</feature>
<keyword evidence="13" id="KW-1133">Transmembrane helix</keyword>
<dbReference type="Pfam" id="PF00155">
    <property type="entry name" value="Aminotran_1_2"/>
    <property type="match status" value="1"/>
</dbReference>
<dbReference type="GO" id="GO:0016020">
    <property type="term" value="C:membrane"/>
    <property type="evidence" value="ECO:0007669"/>
    <property type="project" value="UniProtKB-SubCell"/>
</dbReference>
<keyword evidence="14" id="KW-0443">Lipid metabolism</keyword>
<keyword evidence="10" id="KW-0256">Endoplasmic reticulum</keyword>
<evidence type="ECO:0000256" key="14">
    <source>
        <dbReference type="ARBA" id="ARBA00023098"/>
    </source>
</evidence>
<dbReference type="AlphaFoldDB" id="A0A261Y026"/>
<keyword evidence="9" id="KW-0812">Transmembrane</keyword>
<dbReference type="SMART" id="SM00443">
    <property type="entry name" value="G_patch"/>
    <property type="match status" value="1"/>
</dbReference>
<dbReference type="GO" id="GO:0004758">
    <property type="term" value="F:serine C-palmitoyltransferase activity"/>
    <property type="evidence" value="ECO:0007669"/>
    <property type="project" value="UniProtKB-EC"/>
</dbReference>
<reference evidence="20 21" key="1">
    <citation type="journal article" date="2017" name="Mycologia">
        <title>Bifiguratus adelaidae, gen. et sp. nov., a new member of Mucoromycotina in endophytic and soil-dwelling habitats.</title>
        <authorList>
            <person name="Torres-Cruz T.J."/>
            <person name="Billingsley Tobias T.L."/>
            <person name="Almatruk M."/>
            <person name="Hesse C."/>
            <person name="Kuske C.R."/>
            <person name="Desiro A."/>
            <person name="Benucci G.M."/>
            <person name="Bonito G."/>
            <person name="Stajich J.E."/>
            <person name="Dunlap C."/>
            <person name="Arnold A.E."/>
            <person name="Porras-Alfaro A."/>
        </authorList>
    </citation>
    <scope>NUCLEOTIDE SEQUENCE [LARGE SCALE GENOMIC DNA]</scope>
    <source>
        <strain evidence="20 21">AZ0501</strain>
    </source>
</reference>
<dbReference type="GO" id="GO:0030170">
    <property type="term" value="F:pyridoxal phosphate binding"/>
    <property type="evidence" value="ECO:0007669"/>
    <property type="project" value="InterPro"/>
</dbReference>
<evidence type="ECO:0000256" key="2">
    <source>
        <dbReference type="ARBA" id="ARBA00004240"/>
    </source>
</evidence>
<dbReference type="CDD" id="cd06454">
    <property type="entry name" value="KBL_like"/>
    <property type="match status" value="1"/>
</dbReference>
<dbReference type="InterPro" id="IPR004839">
    <property type="entry name" value="Aminotransferase_I/II_large"/>
</dbReference>
<accession>A0A261Y026</accession>
<evidence type="ECO:0000256" key="8">
    <source>
        <dbReference type="ARBA" id="ARBA00022679"/>
    </source>
</evidence>
<evidence type="ECO:0000256" key="7">
    <source>
        <dbReference type="ARBA" id="ARBA00013220"/>
    </source>
</evidence>
<dbReference type="InterPro" id="IPR015421">
    <property type="entry name" value="PyrdxlP-dep_Trfase_major"/>
</dbReference>
<dbReference type="SUPFAM" id="SSF53383">
    <property type="entry name" value="PLP-dependent transferases"/>
    <property type="match status" value="1"/>
</dbReference>
<dbReference type="Gene3D" id="3.40.640.10">
    <property type="entry name" value="Type I PLP-dependent aspartate aminotransferase-like (Major domain)"/>
    <property type="match status" value="1"/>
</dbReference>
<keyword evidence="15" id="KW-0472">Membrane</keyword>
<dbReference type="InterPro" id="IPR015424">
    <property type="entry name" value="PyrdxlP-dep_Trfase"/>
</dbReference>
<dbReference type="InterPro" id="IPR001917">
    <property type="entry name" value="Aminotrans_II_pyridoxalP_BS"/>
</dbReference>
<organism evidence="20 21">
    <name type="scientific">Bifiguratus adelaidae</name>
    <dbReference type="NCBI Taxonomy" id="1938954"/>
    <lineage>
        <taxon>Eukaryota</taxon>
        <taxon>Fungi</taxon>
        <taxon>Fungi incertae sedis</taxon>
        <taxon>Mucoromycota</taxon>
        <taxon>Mucoromycotina</taxon>
        <taxon>Endogonomycetes</taxon>
        <taxon>Endogonales</taxon>
        <taxon>Endogonales incertae sedis</taxon>
        <taxon>Bifiguratus</taxon>
    </lineage>
</organism>
<dbReference type="GO" id="GO:0017059">
    <property type="term" value="C:serine palmitoyltransferase complex"/>
    <property type="evidence" value="ECO:0007669"/>
    <property type="project" value="TreeGrafter"/>
</dbReference>
<dbReference type="Proteomes" id="UP000242875">
    <property type="component" value="Unassembled WGS sequence"/>
</dbReference>
<comment type="similarity">
    <text evidence="6">Belongs to the class-II pyridoxal-phosphate-dependent aminotransferase family.</text>
</comment>
<comment type="pathway">
    <text evidence="5">Sphingolipid metabolism.</text>
</comment>
<evidence type="ECO:0000256" key="12">
    <source>
        <dbReference type="ARBA" id="ARBA00022919"/>
    </source>
</evidence>
<dbReference type="EMBL" id="MVBO01000061">
    <property type="protein sequence ID" value="OZJ03943.1"/>
    <property type="molecule type" value="Genomic_DNA"/>
</dbReference>
<evidence type="ECO:0000256" key="15">
    <source>
        <dbReference type="ARBA" id="ARBA00023136"/>
    </source>
</evidence>
<keyword evidence="12" id="KW-0746">Sphingolipid metabolism</keyword>
<gene>
    <name evidence="20" type="ORF">BZG36_02939</name>
</gene>
<dbReference type="GO" id="GO:0005783">
    <property type="term" value="C:endoplasmic reticulum"/>
    <property type="evidence" value="ECO:0007669"/>
    <property type="project" value="UniProtKB-SubCell"/>
</dbReference>
<comment type="catalytic activity">
    <reaction evidence="17">
        <text>L-serine + hexadecanoyl-CoA + H(+) = 3-oxosphinganine + CO2 + CoA</text>
        <dbReference type="Rhea" id="RHEA:14761"/>
        <dbReference type="ChEBI" id="CHEBI:15378"/>
        <dbReference type="ChEBI" id="CHEBI:16526"/>
        <dbReference type="ChEBI" id="CHEBI:33384"/>
        <dbReference type="ChEBI" id="CHEBI:57287"/>
        <dbReference type="ChEBI" id="CHEBI:57379"/>
        <dbReference type="ChEBI" id="CHEBI:58299"/>
        <dbReference type="EC" id="2.3.1.50"/>
    </reaction>
</comment>
<name>A0A261Y026_9FUNG</name>
<dbReference type="PROSITE" id="PS00599">
    <property type="entry name" value="AA_TRANSFER_CLASS_2"/>
    <property type="match status" value="1"/>
</dbReference>
<feature type="region of interest" description="Disordered" evidence="18">
    <location>
        <begin position="111"/>
        <end position="134"/>
    </location>
</feature>
<dbReference type="Pfam" id="PF01585">
    <property type="entry name" value="G-patch"/>
    <property type="match status" value="1"/>
</dbReference>
<evidence type="ECO:0000256" key="3">
    <source>
        <dbReference type="ARBA" id="ARBA00004370"/>
    </source>
</evidence>
<comment type="caution">
    <text evidence="20">The sequence shown here is derived from an EMBL/GenBank/DDBJ whole genome shotgun (WGS) entry which is preliminary data.</text>
</comment>
<evidence type="ECO:0000313" key="20">
    <source>
        <dbReference type="EMBL" id="OZJ03943.1"/>
    </source>
</evidence>
<evidence type="ECO:0000256" key="6">
    <source>
        <dbReference type="ARBA" id="ARBA00008392"/>
    </source>
</evidence>
<proteinExistence type="inferred from homology"/>
<evidence type="ECO:0000256" key="5">
    <source>
        <dbReference type="ARBA" id="ARBA00004991"/>
    </source>
</evidence>
<protein>
    <recommendedName>
        <fullName evidence="7">serine C-palmitoyltransferase</fullName>
        <ecNumber evidence="7">2.3.1.50</ecNumber>
    </recommendedName>
</protein>
<evidence type="ECO:0000256" key="11">
    <source>
        <dbReference type="ARBA" id="ARBA00022898"/>
    </source>
</evidence>
<evidence type="ECO:0000256" key="18">
    <source>
        <dbReference type="SAM" id="MobiDB-lite"/>
    </source>
</evidence>
<evidence type="ECO:0000256" key="16">
    <source>
        <dbReference type="ARBA" id="ARBA00023315"/>
    </source>
</evidence>
<feature type="compositionally biased region" description="Basic and acidic residues" evidence="18">
    <location>
        <begin position="112"/>
        <end position="134"/>
    </location>
</feature>
<comment type="pathway">
    <text evidence="4">Lipid metabolism; sphingolipid metabolism.</text>
</comment>
<evidence type="ECO:0000259" key="19">
    <source>
        <dbReference type="PROSITE" id="PS50174"/>
    </source>
</evidence>
<keyword evidence="21" id="KW-1185">Reference proteome</keyword>
<dbReference type="GO" id="GO:0046512">
    <property type="term" value="P:sphingosine biosynthetic process"/>
    <property type="evidence" value="ECO:0007669"/>
    <property type="project" value="TreeGrafter"/>
</dbReference>